<protein>
    <recommendedName>
        <fullName evidence="7">HotDog ACOT-type domain-containing protein</fullName>
    </recommendedName>
</protein>
<dbReference type="GO" id="GO:0005829">
    <property type="term" value="C:cytosol"/>
    <property type="evidence" value="ECO:0007669"/>
    <property type="project" value="TreeGrafter"/>
</dbReference>
<feature type="domain" description="HotDog ACOT-type" evidence="7">
    <location>
        <begin position="701"/>
        <end position="843"/>
    </location>
</feature>
<dbReference type="EMBL" id="CAJMWZ010003831">
    <property type="protein sequence ID" value="CAE6479852.1"/>
    <property type="molecule type" value="Genomic_DNA"/>
</dbReference>
<keyword evidence="5" id="KW-0067">ATP-binding</keyword>
<dbReference type="GO" id="GO:0006637">
    <property type="term" value="P:acyl-CoA metabolic process"/>
    <property type="evidence" value="ECO:0007669"/>
    <property type="project" value="TreeGrafter"/>
</dbReference>
<evidence type="ECO:0000256" key="2">
    <source>
        <dbReference type="ARBA" id="ARBA00022741"/>
    </source>
</evidence>
<dbReference type="FunFam" id="2.60.120.320:FF:000001">
    <property type="entry name" value="Thiamine pyrophosphokinase"/>
    <property type="match status" value="1"/>
</dbReference>
<feature type="region of interest" description="Disordered" evidence="6">
    <location>
        <begin position="620"/>
        <end position="653"/>
    </location>
</feature>
<keyword evidence="1" id="KW-0808">Transferase</keyword>
<dbReference type="SUPFAM" id="SSF63999">
    <property type="entry name" value="Thiamin pyrophosphokinase, catalytic domain"/>
    <property type="match status" value="1"/>
</dbReference>
<dbReference type="Gene3D" id="2.60.120.320">
    <property type="entry name" value="Thiamin pyrophosphokinase, thiamin-binding domain"/>
    <property type="match status" value="1"/>
</dbReference>
<keyword evidence="4" id="KW-0378">Hydrolase</keyword>
<dbReference type="InterPro" id="IPR007371">
    <property type="entry name" value="TPK_catalytic"/>
</dbReference>
<dbReference type="SMART" id="SM00983">
    <property type="entry name" value="TPK_B1_binding"/>
    <property type="match status" value="1"/>
</dbReference>
<dbReference type="Gene3D" id="3.40.50.10240">
    <property type="entry name" value="Thiamin pyrophosphokinase, catalytic domain"/>
    <property type="match status" value="1"/>
</dbReference>
<dbReference type="InterPro" id="IPR029069">
    <property type="entry name" value="HotDog_dom_sf"/>
</dbReference>
<organism evidence="8 9">
    <name type="scientific">Rhizoctonia solani</name>
    <dbReference type="NCBI Taxonomy" id="456999"/>
    <lineage>
        <taxon>Eukaryota</taxon>
        <taxon>Fungi</taxon>
        <taxon>Dikarya</taxon>
        <taxon>Basidiomycota</taxon>
        <taxon>Agaricomycotina</taxon>
        <taxon>Agaricomycetes</taxon>
        <taxon>Cantharellales</taxon>
        <taxon>Ceratobasidiaceae</taxon>
        <taxon>Rhizoctonia</taxon>
    </lineage>
</organism>
<feature type="compositionally biased region" description="Polar residues" evidence="6">
    <location>
        <begin position="524"/>
        <end position="535"/>
    </location>
</feature>
<feature type="compositionally biased region" description="Polar residues" evidence="6">
    <location>
        <begin position="625"/>
        <end position="644"/>
    </location>
</feature>
<accession>A0A8H3CFI0</accession>
<evidence type="ECO:0000313" key="9">
    <source>
        <dbReference type="Proteomes" id="UP000663850"/>
    </source>
</evidence>
<dbReference type="CDD" id="cd03442">
    <property type="entry name" value="BFIT_BACH"/>
    <property type="match status" value="2"/>
</dbReference>
<evidence type="ECO:0000256" key="3">
    <source>
        <dbReference type="ARBA" id="ARBA00022777"/>
    </source>
</evidence>
<evidence type="ECO:0000313" key="8">
    <source>
        <dbReference type="EMBL" id="CAE6479852.1"/>
    </source>
</evidence>
<dbReference type="AlphaFoldDB" id="A0A8H3CFI0"/>
<dbReference type="Pfam" id="PF04265">
    <property type="entry name" value="TPK_B1_binding"/>
    <property type="match status" value="1"/>
</dbReference>
<keyword evidence="2" id="KW-0547">Nucleotide-binding</keyword>
<dbReference type="Proteomes" id="UP000663850">
    <property type="component" value="Unassembled WGS sequence"/>
</dbReference>
<evidence type="ECO:0000256" key="1">
    <source>
        <dbReference type="ARBA" id="ARBA00022679"/>
    </source>
</evidence>
<dbReference type="NCBIfam" id="TIGR01378">
    <property type="entry name" value="thi_PPkinase"/>
    <property type="match status" value="1"/>
</dbReference>
<dbReference type="PROSITE" id="PS51770">
    <property type="entry name" value="HOTDOG_ACOT"/>
    <property type="match status" value="2"/>
</dbReference>
<dbReference type="GO" id="GO:0052816">
    <property type="term" value="F:long-chain fatty acyl-CoA hydrolase activity"/>
    <property type="evidence" value="ECO:0007669"/>
    <property type="project" value="TreeGrafter"/>
</dbReference>
<feature type="region of interest" description="Disordered" evidence="6">
    <location>
        <begin position="519"/>
        <end position="551"/>
    </location>
</feature>
<comment type="caution">
    <text evidence="8">The sequence shown here is derived from an EMBL/GenBank/DDBJ whole genome shotgun (WGS) entry which is preliminary data.</text>
</comment>
<evidence type="ECO:0000259" key="7">
    <source>
        <dbReference type="PROSITE" id="PS51770"/>
    </source>
</evidence>
<dbReference type="GO" id="GO:0005524">
    <property type="term" value="F:ATP binding"/>
    <property type="evidence" value="ECO:0007669"/>
    <property type="project" value="UniProtKB-KW"/>
</dbReference>
<dbReference type="Gene3D" id="3.10.129.10">
    <property type="entry name" value="Hotdog Thioesterase"/>
    <property type="match status" value="3"/>
</dbReference>
<dbReference type="InterPro" id="IPR033120">
    <property type="entry name" value="HOTDOG_ACOT"/>
</dbReference>
<feature type="region of interest" description="Disordered" evidence="6">
    <location>
        <begin position="446"/>
        <end position="470"/>
    </location>
</feature>
<dbReference type="GO" id="GO:0030975">
    <property type="term" value="F:thiamine binding"/>
    <property type="evidence" value="ECO:0007669"/>
    <property type="project" value="InterPro"/>
</dbReference>
<dbReference type="InterPro" id="IPR006683">
    <property type="entry name" value="Thioestr_dom"/>
</dbReference>
<dbReference type="Pfam" id="PF04263">
    <property type="entry name" value="TPK_catalytic"/>
    <property type="match status" value="1"/>
</dbReference>
<dbReference type="GO" id="GO:0006772">
    <property type="term" value="P:thiamine metabolic process"/>
    <property type="evidence" value="ECO:0007669"/>
    <property type="project" value="InterPro"/>
</dbReference>
<dbReference type="SUPFAM" id="SSF63862">
    <property type="entry name" value="Thiamin pyrophosphokinase, substrate-binding domain"/>
    <property type="match status" value="1"/>
</dbReference>
<feature type="domain" description="HotDog ACOT-type" evidence="7">
    <location>
        <begin position="331"/>
        <end position="443"/>
    </location>
</feature>
<dbReference type="PANTHER" id="PTHR11049">
    <property type="entry name" value="ACYL COENZYME A THIOESTER HYDROLASE"/>
    <property type="match status" value="1"/>
</dbReference>
<feature type="compositionally biased region" description="Basic and acidic residues" evidence="6">
    <location>
        <begin position="542"/>
        <end position="551"/>
    </location>
</feature>
<gene>
    <name evidence="8" type="ORF">RDB_LOCUS73572</name>
</gene>
<sequence>MWNTDFLDPGAASRNPSALIVLNQSFPLTIFTNLWLKCQWKIFADGGSNRVYDAFGPVERLRYLPHYIRGDMDSIRPEVRSWYAEQNVPVEQVDDQDSTDLMKCIAWIDRVEETQNVKLDIIILGGLSGRLDHTVHTLSVLHKLRSTRPRIFVVSDKSVGWVLDRGHHQIELDLRLVGPTCGLLPVGIASSELTTTGLKWNLVATESSFDGLVSTSNSVLPVPDVEHIGRVTVETTNPIWWCVESKGAGQETDVILFFIKQTVVIMESSGANDLVWQNRALLVSTLALLSVACWQGWNSSTLRQLVSSIAPKVQSIDAIAKDTHPPPKPVSASSVHMSYRVTPDITDEHGRLYAGEMLKIIDVAAGVAARRHTDLNCVTISLDRVILVREIKSGDLIHVDACINRAWGSSLEAGVRVLLEDMDTGELIYCCHAYLTFVALAPAPSSHSGPPPTLRLGNSTPKSNQPRKKAVVAPIVPHTLIEKKRYLFAGRRRVMRTSRPPEDLTGLRNAVSTMIPTHAKRQWASESGSTQSSAPGSGRASPKVEQEKRQARELRSLELELLADALEAQDPHVRVDEGGVVRADTEVYGPDAPAVPRADLELILEKRKRGRRPTWVELRPESMPAVSTQSSSWVSPASNFTQDSGALPKAPNSPLALTLSPSDVFRSRKLSRIPSDHQHLTGGLESESGSGFDIPHMMHMEDTLACTIQIVMPQHANSVGVLFGGQLMEWMERTAVLAAHRLKRDCAWVTAGMDGLLFREAVATGEVLTFRAVVTRIWTSSIEVLTFRAVVTRVWTSSIEVYVCSYADVRRPYPPAAEGISSPHSSSRFTNEAFLTLVALTPTLASGLGPSRPGSPARGNWTHLHEGHLTPVLEDASPVKSAEDRKLHRRSMMVPTTASPVKIGASVIVPSDEAVADIVRGAEKRRAERLEMREMLLR</sequence>
<keyword evidence="3" id="KW-0418">Kinase</keyword>
<dbReference type="Pfam" id="PF03061">
    <property type="entry name" value="4HBT"/>
    <property type="match status" value="2"/>
</dbReference>
<dbReference type="InterPro" id="IPR006282">
    <property type="entry name" value="Thi_PPkinase"/>
</dbReference>
<proteinExistence type="predicted"/>
<evidence type="ECO:0000256" key="6">
    <source>
        <dbReference type="SAM" id="MobiDB-lite"/>
    </source>
</evidence>
<dbReference type="SUPFAM" id="SSF54637">
    <property type="entry name" value="Thioesterase/thiol ester dehydrase-isomerase"/>
    <property type="match status" value="2"/>
</dbReference>
<name>A0A8H3CFI0_9AGAM</name>
<dbReference type="PANTHER" id="PTHR11049:SF16">
    <property type="entry name" value="PROTEIN VDLD"/>
    <property type="match status" value="1"/>
</dbReference>
<dbReference type="InterPro" id="IPR036371">
    <property type="entry name" value="TPK_B1-bd_sf"/>
</dbReference>
<dbReference type="GO" id="GO:0009229">
    <property type="term" value="P:thiamine diphosphate biosynthetic process"/>
    <property type="evidence" value="ECO:0007669"/>
    <property type="project" value="InterPro"/>
</dbReference>
<dbReference type="InterPro" id="IPR040170">
    <property type="entry name" value="Cytosol_ACT"/>
</dbReference>
<dbReference type="InterPro" id="IPR007373">
    <property type="entry name" value="Thiamin_PyroPKinase_B1-bd"/>
</dbReference>
<dbReference type="GO" id="GO:0004788">
    <property type="term" value="F:thiamine diphosphokinase activity"/>
    <property type="evidence" value="ECO:0007669"/>
    <property type="project" value="InterPro"/>
</dbReference>
<dbReference type="CDD" id="cd07995">
    <property type="entry name" value="TPK"/>
    <property type="match status" value="1"/>
</dbReference>
<evidence type="ECO:0000256" key="4">
    <source>
        <dbReference type="ARBA" id="ARBA00022801"/>
    </source>
</evidence>
<reference evidence="8" key="1">
    <citation type="submission" date="2021-01" db="EMBL/GenBank/DDBJ databases">
        <authorList>
            <person name="Kaushik A."/>
        </authorList>
    </citation>
    <scope>NUCLEOTIDE SEQUENCE</scope>
    <source>
        <strain evidence="8">Type strain: AG8-Rh-89/</strain>
    </source>
</reference>
<evidence type="ECO:0000256" key="5">
    <source>
        <dbReference type="ARBA" id="ARBA00022840"/>
    </source>
</evidence>
<dbReference type="InterPro" id="IPR036759">
    <property type="entry name" value="TPK_catalytic_sf"/>
</dbReference>
<dbReference type="GO" id="GO:0016301">
    <property type="term" value="F:kinase activity"/>
    <property type="evidence" value="ECO:0007669"/>
    <property type="project" value="UniProtKB-KW"/>
</dbReference>